<dbReference type="Pfam" id="PF01381">
    <property type="entry name" value="HTH_3"/>
    <property type="match status" value="1"/>
</dbReference>
<dbReference type="AlphaFoldDB" id="A0AA47EPC8"/>
<dbReference type="InterPro" id="IPR001387">
    <property type="entry name" value="Cro/C1-type_HTH"/>
</dbReference>
<reference evidence="3" key="1">
    <citation type="submission" date="2021-11" db="EMBL/GenBank/DDBJ databases">
        <title>Clostridia strains as spoilage organisms.</title>
        <authorList>
            <person name="Wambui J."/>
            <person name="Stevens M.J.A."/>
            <person name="Stephan R."/>
        </authorList>
    </citation>
    <scope>NUCLEOTIDE SEQUENCE</scope>
    <source>
        <strain evidence="3">CF009</strain>
    </source>
</reference>
<gene>
    <name evidence="3" type="ORF">LL038_11095</name>
</gene>
<dbReference type="Proteomes" id="UP001164733">
    <property type="component" value="Chromosome"/>
</dbReference>
<evidence type="ECO:0000256" key="1">
    <source>
        <dbReference type="ARBA" id="ARBA00023125"/>
    </source>
</evidence>
<sequence>MELRNRVKELRARYNLSQGELGKLADASRQTISLIERGDYSPSILLVLKIAKVLKVSVEDIFYLEGVDENEDKKV</sequence>
<dbReference type="RefSeq" id="WP_216125136.1">
    <property type="nucleotide sequence ID" value="NZ_CP086239.1"/>
</dbReference>
<evidence type="ECO:0000259" key="2">
    <source>
        <dbReference type="PROSITE" id="PS50943"/>
    </source>
</evidence>
<dbReference type="PANTHER" id="PTHR46558">
    <property type="entry name" value="TRACRIPTIONAL REGULATORY PROTEIN-RELATED-RELATED"/>
    <property type="match status" value="1"/>
</dbReference>
<dbReference type="PANTHER" id="PTHR46558:SF12">
    <property type="entry name" value="DNA-BINDING PROTEIN"/>
    <property type="match status" value="1"/>
</dbReference>
<dbReference type="SMART" id="SM00530">
    <property type="entry name" value="HTH_XRE"/>
    <property type="match status" value="1"/>
</dbReference>
<feature type="domain" description="HTH cro/C1-type" evidence="2">
    <location>
        <begin position="7"/>
        <end position="61"/>
    </location>
</feature>
<dbReference type="PROSITE" id="PS50943">
    <property type="entry name" value="HTH_CROC1"/>
    <property type="match status" value="1"/>
</dbReference>
<dbReference type="GO" id="GO:0003677">
    <property type="term" value="F:DNA binding"/>
    <property type="evidence" value="ECO:0007669"/>
    <property type="project" value="UniProtKB-KW"/>
</dbReference>
<keyword evidence="1" id="KW-0238">DNA-binding</keyword>
<organism evidence="3 4">
    <name type="scientific">Clostridium estertheticum</name>
    <dbReference type="NCBI Taxonomy" id="238834"/>
    <lineage>
        <taxon>Bacteria</taxon>
        <taxon>Bacillati</taxon>
        <taxon>Bacillota</taxon>
        <taxon>Clostridia</taxon>
        <taxon>Eubacteriales</taxon>
        <taxon>Clostridiaceae</taxon>
        <taxon>Clostridium</taxon>
    </lineage>
</organism>
<accession>A0AA47EPC8</accession>
<evidence type="ECO:0000313" key="4">
    <source>
        <dbReference type="Proteomes" id="UP001164733"/>
    </source>
</evidence>
<name>A0AA47EPC8_9CLOT</name>
<evidence type="ECO:0000313" key="3">
    <source>
        <dbReference type="EMBL" id="WAG62736.1"/>
    </source>
</evidence>
<dbReference type="CDD" id="cd00093">
    <property type="entry name" value="HTH_XRE"/>
    <property type="match status" value="1"/>
</dbReference>
<dbReference type="EMBL" id="CP086239">
    <property type="protein sequence ID" value="WAG62736.1"/>
    <property type="molecule type" value="Genomic_DNA"/>
</dbReference>
<protein>
    <submittedName>
        <fullName evidence="3">Helix-turn-helix transcriptional regulator</fullName>
    </submittedName>
</protein>
<proteinExistence type="predicted"/>